<dbReference type="WBParaSite" id="TREG1_35220.1">
    <property type="protein sequence ID" value="TREG1_35220.1"/>
    <property type="gene ID" value="TREG1_35220"/>
</dbReference>
<evidence type="ECO:0000256" key="7">
    <source>
        <dbReference type="ARBA" id="ARBA00051086"/>
    </source>
</evidence>
<dbReference type="Gene3D" id="3.90.79.10">
    <property type="entry name" value="Nucleoside Triphosphate Pyrophosphohydrolase"/>
    <property type="match status" value="1"/>
</dbReference>
<dbReference type="NCBIfam" id="TIGR00052">
    <property type="entry name" value="nudix-type nucleoside diphosphatase, YffH/AdpP family"/>
    <property type="match status" value="1"/>
</dbReference>
<comment type="subcellular location">
    <subcellularLocation>
        <location evidence="2">Cytoplasm</location>
    </subcellularLocation>
</comment>
<comment type="subunit">
    <text evidence="3">Homodimer.</text>
</comment>
<dbReference type="GO" id="GO:0008768">
    <property type="term" value="F:UDP-sugar diphosphatase activity"/>
    <property type="evidence" value="ECO:0007669"/>
    <property type="project" value="UniProtKB-EC"/>
</dbReference>
<proteinExistence type="predicted"/>
<evidence type="ECO:0000256" key="1">
    <source>
        <dbReference type="ARBA" id="ARBA00001946"/>
    </source>
</evidence>
<evidence type="ECO:0000256" key="3">
    <source>
        <dbReference type="ARBA" id="ARBA00011738"/>
    </source>
</evidence>
<dbReference type="PANTHER" id="PTHR11839:SF15">
    <property type="entry name" value="URIDINE DIPHOSPHATE GLUCOSE PYROPHOSPHATASE NUDT14"/>
    <property type="match status" value="1"/>
</dbReference>
<dbReference type="CDD" id="cd18887">
    <property type="entry name" value="NUDIX_UGPPase_Nudt14"/>
    <property type="match status" value="1"/>
</dbReference>
<feature type="domain" description="Nudix hydrolase" evidence="12">
    <location>
        <begin position="40"/>
        <end position="217"/>
    </location>
</feature>
<reference evidence="13" key="1">
    <citation type="submission" date="2022-06" db="EMBL/GenBank/DDBJ databases">
        <authorList>
            <person name="Berger JAMES D."/>
            <person name="Berger JAMES D."/>
        </authorList>
    </citation>
    <scope>NUCLEOTIDE SEQUENCE [LARGE SCALE GENOMIC DNA]</scope>
</reference>
<dbReference type="Proteomes" id="UP000050795">
    <property type="component" value="Unassembled WGS sequence"/>
</dbReference>
<reference evidence="14" key="2">
    <citation type="submission" date="2023-11" db="UniProtKB">
        <authorList>
            <consortium name="WormBaseParasite"/>
        </authorList>
    </citation>
    <scope>IDENTIFICATION</scope>
</reference>
<protein>
    <recommendedName>
        <fullName evidence="10">Uridine diphosphate glucose pyrophosphatase NUDT14</fullName>
        <ecNumber evidence="9">3.6.1.45</ecNumber>
    </recommendedName>
    <alternativeName>
        <fullName evidence="11">Nucleoside diphosphate-linked moiety X motif 14</fullName>
    </alternativeName>
</protein>
<evidence type="ECO:0000256" key="9">
    <source>
        <dbReference type="ARBA" id="ARBA00066480"/>
    </source>
</evidence>
<evidence type="ECO:0000313" key="13">
    <source>
        <dbReference type="Proteomes" id="UP000050795"/>
    </source>
</evidence>
<evidence type="ECO:0000259" key="12">
    <source>
        <dbReference type="PROSITE" id="PS51462"/>
    </source>
</evidence>
<evidence type="ECO:0000256" key="8">
    <source>
        <dbReference type="ARBA" id="ARBA00054674"/>
    </source>
</evidence>
<dbReference type="AlphaFoldDB" id="A0AA85JH24"/>
<dbReference type="GO" id="GO:0019693">
    <property type="term" value="P:ribose phosphate metabolic process"/>
    <property type="evidence" value="ECO:0007669"/>
    <property type="project" value="TreeGrafter"/>
</dbReference>
<evidence type="ECO:0000256" key="2">
    <source>
        <dbReference type="ARBA" id="ARBA00004496"/>
    </source>
</evidence>
<dbReference type="InterPro" id="IPR004385">
    <property type="entry name" value="NDP_pyrophosphatase"/>
</dbReference>
<comment type="catalytic activity">
    <reaction evidence="7">
        <text>UDP-sugar + H2O = UMP + alpha-D-aldose 1-phosphate.</text>
        <dbReference type="EC" id="3.6.1.45"/>
    </reaction>
</comment>
<dbReference type="GO" id="GO:0006753">
    <property type="term" value="P:nucleoside phosphate metabolic process"/>
    <property type="evidence" value="ECO:0007669"/>
    <property type="project" value="TreeGrafter"/>
</dbReference>
<keyword evidence="13" id="KW-1185">Reference proteome</keyword>
<dbReference type="FunFam" id="3.90.79.10:FF:000035">
    <property type="entry name" value="Uridine diphosphate glucose pyrophosphatase"/>
    <property type="match status" value="1"/>
</dbReference>
<evidence type="ECO:0000256" key="11">
    <source>
        <dbReference type="ARBA" id="ARBA00080475"/>
    </source>
</evidence>
<comment type="function">
    <text evidence="8">Hydrolyzes UDP-glucose to glucose 1-phosphate and UMP and ADP-ribose to ribose 5-phosphate and AMP. The physiological substrate is probably UDP-glucose. Poor activity on other substrates such as ADP-glucose, CDP-glucose, GDP-glucose and GDP-mannose.</text>
</comment>
<dbReference type="InterPro" id="IPR015797">
    <property type="entry name" value="NUDIX_hydrolase-like_dom_sf"/>
</dbReference>
<evidence type="ECO:0000313" key="14">
    <source>
        <dbReference type="WBParaSite" id="TREG1_35220.1"/>
    </source>
</evidence>
<sequence length="234" mass="26323">MPHKLSNLKVSELRESSKYIRPYRMSFNQDGQPRTWDGILAHDSVSILLYHPEKKSLIFVKQFRPVVYYTKLRQLGVIPSVADGTVESVQTDLPSGEIGETLELCAGLIDGVQTNPKSYAVQEVLEECGFKISEESLKLVNSFYTSVGLTGSKMTLYYAEVNEHQRIANAGGGLHTEGEYIEVIEWPISRIDELYHQNNNNNDCTKLSISVTLLYAVCWFKENILSTLSIPLTA</sequence>
<dbReference type="PROSITE" id="PS51462">
    <property type="entry name" value="NUDIX"/>
    <property type="match status" value="1"/>
</dbReference>
<dbReference type="SUPFAM" id="SSF55811">
    <property type="entry name" value="Nudix"/>
    <property type="match status" value="1"/>
</dbReference>
<dbReference type="EC" id="3.6.1.45" evidence="9"/>
<dbReference type="GO" id="GO:0005737">
    <property type="term" value="C:cytoplasm"/>
    <property type="evidence" value="ECO:0007669"/>
    <property type="project" value="UniProtKB-SubCell"/>
</dbReference>
<dbReference type="InterPro" id="IPR000086">
    <property type="entry name" value="NUDIX_hydrolase_dom"/>
</dbReference>
<keyword evidence="4" id="KW-0963">Cytoplasm</keyword>
<evidence type="ECO:0000256" key="5">
    <source>
        <dbReference type="ARBA" id="ARBA00022801"/>
    </source>
</evidence>
<keyword evidence="6" id="KW-0460">Magnesium</keyword>
<dbReference type="GO" id="GO:0046872">
    <property type="term" value="F:metal ion binding"/>
    <property type="evidence" value="ECO:0007669"/>
    <property type="project" value="InterPro"/>
</dbReference>
<organism evidence="13 14">
    <name type="scientific">Trichobilharzia regenti</name>
    <name type="common">Nasal bird schistosome</name>
    <dbReference type="NCBI Taxonomy" id="157069"/>
    <lineage>
        <taxon>Eukaryota</taxon>
        <taxon>Metazoa</taxon>
        <taxon>Spiralia</taxon>
        <taxon>Lophotrochozoa</taxon>
        <taxon>Platyhelminthes</taxon>
        <taxon>Trematoda</taxon>
        <taxon>Digenea</taxon>
        <taxon>Strigeidida</taxon>
        <taxon>Schistosomatoidea</taxon>
        <taxon>Schistosomatidae</taxon>
        <taxon>Trichobilharzia</taxon>
    </lineage>
</organism>
<evidence type="ECO:0000256" key="6">
    <source>
        <dbReference type="ARBA" id="ARBA00022842"/>
    </source>
</evidence>
<evidence type="ECO:0000256" key="4">
    <source>
        <dbReference type="ARBA" id="ARBA00022490"/>
    </source>
</evidence>
<accession>A0AA85JH24</accession>
<evidence type="ECO:0000256" key="10">
    <source>
        <dbReference type="ARBA" id="ARBA00071467"/>
    </source>
</evidence>
<comment type="cofactor">
    <cofactor evidence="1">
        <name>Mg(2+)</name>
        <dbReference type="ChEBI" id="CHEBI:18420"/>
    </cofactor>
</comment>
<dbReference type="PANTHER" id="PTHR11839">
    <property type="entry name" value="UDP/ADP-SUGAR PYROPHOSPHATASE"/>
    <property type="match status" value="1"/>
</dbReference>
<name>A0AA85JH24_TRIRE</name>
<keyword evidence="5" id="KW-0378">Hydrolase</keyword>